<evidence type="ECO:0000313" key="2">
    <source>
        <dbReference type="EMBL" id="PWQ92365.1"/>
    </source>
</evidence>
<organism evidence="2 3">
    <name type="scientific">Leucothrix pacifica</name>
    <dbReference type="NCBI Taxonomy" id="1247513"/>
    <lineage>
        <taxon>Bacteria</taxon>
        <taxon>Pseudomonadati</taxon>
        <taxon>Pseudomonadota</taxon>
        <taxon>Gammaproteobacteria</taxon>
        <taxon>Thiotrichales</taxon>
        <taxon>Thiotrichaceae</taxon>
        <taxon>Leucothrix</taxon>
    </lineage>
</organism>
<dbReference type="PANTHER" id="PTHR44086">
    <property type="entry name" value="THIOSULFATE SULFURTRANSFERASE RDL2, MITOCHONDRIAL-RELATED"/>
    <property type="match status" value="1"/>
</dbReference>
<evidence type="ECO:0000259" key="1">
    <source>
        <dbReference type="PROSITE" id="PS50206"/>
    </source>
</evidence>
<accession>A0A317C166</accession>
<protein>
    <submittedName>
        <fullName evidence="2">Sulfurtransferase</fullName>
    </submittedName>
</protein>
<dbReference type="InterPro" id="IPR001763">
    <property type="entry name" value="Rhodanese-like_dom"/>
</dbReference>
<sequence length="151" mass="16751">MMIAEQLAEIQELFPWDIEDFLTQSPETLIVDIRESEEVATGAIKESIHVPRGVLESACDWGYSDTVPALVQARDKPVVLVCRSGNRSALAAYTLQLMGYTQVYSLKTGIRGWNDDELPLYDKEGRQVDVDVTEELLSPPVRADQLGPASV</sequence>
<keyword evidence="2" id="KW-0808">Transferase</keyword>
<comment type="caution">
    <text evidence="2">The sequence shown here is derived from an EMBL/GenBank/DDBJ whole genome shotgun (WGS) entry which is preliminary data.</text>
</comment>
<dbReference type="PROSITE" id="PS50206">
    <property type="entry name" value="RHODANESE_3"/>
    <property type="match status" value="1"/>
</dbReference>
<dbReference type="Gene3D" id="3.40.250.10">
    <property type="entry name" value="Rhodanese-like domain"/>
    <property type="match status" value="1"/>
</dbReference>
<reference evidence="2 3" key="1">
    <citation type="submission" date="2018-05" db="EMBL/GenBank/DDBJ databases">
        <title>Leucothrix arctica sp. nov., isolated from Arctic seawater.</title>
        <authorList>
            <person name="Choi A."/>
            <person name="Baek K."/>
        </authorList>
    </citation>
    <scope>NUCLEOTIDE SEQUENCE [LARGE SCALE GENOMIC DNA]</scope>
    <source>
        <strain evidence="2 3">JCM 18388</strain>
    </source>
</reference>
<gene>
    <name evidence="2" type="ORF">DKW60_21545</name>
</gene>
<dbReference type="EMBL" id="QGKM01000095">
    <property type="protein sequence ID" value="PWQ92365.1"/>
    <property type="molecule type" value="Genomic_DNA"/>
</dbReference>
<dbReference type="SUPFAM" id="SSF52821">
    <property type="entry name" value="Rhodanese/Cell cycle control phosphatase"/>
    <property type="match status" value="1"/>
</dbReference>
<dbReference type="Pfam" id="PF00581">
    <property type="entry name" value="Rhodanese"/>
    <property type="match status" value="1"/>
</dbReference>
<dbReference type="AlphaFoldDB" id="A0A317C166"/>
<evidence type="ECO:0000313" key="3">
    <source>
        <dbReference type="Proteomes" id="UP000245539"/>
    </source>
</evidence>
<dbReference type="OrthoDB" id="9791096at2"/>
<dbReference type="InterPro" id="IPR036873">
    <property type="entry name" value="Rhodanese-like_dom_sf"/>
</dbReference>
<dbReference type="SMART" id="SM00450">
    <property type="entry name" value="RHOD"/>
    <property type="match status" value="1"/>
</dbReference>
<proteinExistence type="predicted"/>
<feature type="domain" description="Rhodanese" evidence="1">
    <location>
        <begin position="24"/>
        <end position="122"/>
    </location>
</feature>
<keyword evidence="3" id="KW-1185">Reference proteome</keyword>
<dbReference type="PANTHER" id="PTHR44086:SF10">
    <property type="entry name" value="THIOSULFATE SULFURTRANSFERASE_RHODANESE-LIKE DOMAIN-CONTAINING PROTEIN 3"/>
    <property type="match status" value="1"/>
</dbReference>
<name>A0A317C166_9GAMM</name>
<dbReference type="GO" id="GO:0004792">
    <property type="term" value="F:thiosulfate-cyanide sulfurtransferase activity"/>
    <property type="evidence" value="ECO:0007669"/>
    <property type="project" value="TreeGrafter"/>
</dbReference>
<dbReference type="Proteomes" id="UP000245539">
    <property type="component" value="Unassembled WGS sequence"/>
</dbReference>